<reference evidence="5" key="2">
    <citation type="submission" date="2015-06" db="UniProtKB">
        <authorList>
            <consortium name="EnsemblMetazoa"/>
        </authorList>
    </citation>
    <scope>IDENTIFICATION</scope>
</reference>
<dbReference type="AlphaFoldDB" id="T1L3H5"/>
<dbReference type="CDD" id="cd00190">
    <property type="entry name" value="Tryp_SPc"/>
    <property type="match status" value="1"/>
</dbReference>
<keyword evidence="6" id="KW-1185">Reference proteome</keyword>
<dbReference type="InterPro" id="IPR001314">
    <property type="entry name" value="Peptidase_S1A"/>
</dbReference>
<accession>T1L3H5</accession>
<dbReference type="GO" id="GO:0004252">
    <property type="term" value="F:serine-type endopeptidase activity"/>
    <property type="evidence" value="ECO:0007669"/>
    <property type="project" value="InterPro"/>
</dbReference>
<feature type="signal peptide" evidence="3">
    <location>
        <begin position="1"/>
        <end position="18"/>
    </location>
</feature>
<dbReference type="EMBL" id="CAEY01001015">
    <property type="status" value="NOT_ANNOTATED_CDS"/>
    <property type="molecule type" value="Genomic_DNA"/>
</dbReference>
<dbReference type="PANTHER" id="PTHR24256">
    <property type="entry name" value="TRYPTASE-RELATED"/>
    <property type="match status" value="1"/>
</dbReference>
<reference evidence="6" key="1">
    <citation type="submission" date="2011-08" db="EMBL/GenBank/DDBJ databases">
        <authorList>
            <person name="Rombauts S."/>
        </authorList>
    </citation>
    <scope>NUCLEOTIDE SEQUENCE</scope>
    <source>
        <strain evidence="6">London</strain>
    </source>
</reference>
<dbReference type="PRINTS" id="PR00722">
    <property type="entry name" value="CHYMOTRYPSIN"/>
</dbReference>
<dbReference type="Proteomes" id="UP000015104">
    <property type="component" value="Unassembled WGS sequence"/>
</dbReference>
<proteinExistence type="inferred from homology"/>
<feature type="chain" id="PRO_5004592083" description="Peptidase S1 domain-containing protein" evidence="3">
    <location>
        <begin position="19"/>
        <end position="281"/>
    </location>
</feature>
<protein>
    <recommendedName>
        <fullName evidence="4">Peptidase S1 domain-containing protein</fullName>
    </recommendedName>
</protein>
<evidence type="ECO:0000313" key="5">
    <source>
        <dbReference type="EnsemblMetazoa" id="tetur35g01550.1"/>
    </source>
</evidence>
<sequence>MILFVSFLLLTLPIISNGLQLSHEKSNSTFYDRVRSNDNELIDQVCGRDTNPGKVPFYASIGVDDPTGHYTMCGGVLIADRWVLTEAYCISSIWGPMRVILGDEWNNKTIGVHDIYSHPDFRPGKLMNNIVLVLLKEPVQFSRSIQPICLPEPGQDETFHGRYGTVAGREKLNMTEGKPKPLNVHITSLPIDRSDGCDIGVFEKVFGKNITDSFFCAGYPKRRKDACFLDRGDPFMVKVRKHWVIAGITLINRSCKRLHALDIYVRVDFYLDWIKRTIEPK</sequence>
<keyword evidence="3" id="KW-0732">Signal</keyword>
<dbReference type="HOGENOM" id="CLU_006842_0_4_1"/>
<dbReference type="EnsemblMetazoa" id="tetur35g01550.1">
    <property type="protein sequence ID" value="tetur35g01550.1"/>
    <property type="gene ID" value="tetur35g01550"/>
</dbReference>
<dbReference type="InterPro" id="IPR001254">
    <property type="entry name" value="Trypsin_dom"/>
</dbReference>
<dbReference type="eggNOG" id="KOG3627">
    <property type="taxonomic scope" value="Eukaryota"/>
</dbReference>
<evidence type="ECO:0000259" key="4">
    <source>
        <dbReference type="PROSITE" id="PS50240"/>
    </source>
</evidence>
<dbReference type="GO" id="GO:0006508">
    <property type="term" value="P:proteolysis"/>
    <property type="evidence" value="ECO:0007669"/>
    <property type="project" value="InterPro"/>
</dbReference>
<dbReference type="PROSITE" id="PS50240">
    <property type="entry name" value="TRYPSIN_DOM"/>
    <property type="match status" value="1"/>
</dbReference>
<gene>
    <name evidence="5" type="primary">107369915</name>
</gene>
<name>T1L3H5_TETUR</name>
<dbReference type="SMART" id="SM00020">
    <property type="entry name" value="Tryp_SPc"/>
    <property type="match status" value="1"/>
</dbReference>
<comment type="similarity">
    <text evidence="2">Belongs to the peptidase S1 family. CLIP subfamily.</text>
</comment>
<dbReference type="SUPFAM" id="SSF50494">
    <property type="entry name" value="Trypsin-like serine proteases"/>
    <property type="match status" value="1"/>
</dbReference>
<dbReference type="OMA" id="DESEFCA"/>
<dbReference type="Pfam" id="PF00089">
    <property type="entry name" value="Trypsin"/>
    <property type="match status" value="1"/>
</dbReference>
<dbReference type="STRING" id="32264.T1L3H5"/>
<dbReference type="OrthoDB" id="6486418at2759"/>
<evidence type="ECO:0000256" key="3">
    <source>
        <dbReference type="SAM" id="SignalP"/>
    </source>
</evidence>
<organism evidence="5 6">
    <name type="scientific">Tetranychus urticae</name>
    <name type="common">Two-spotted spider mite</name>
    <dbReference type="NCBI Taxonomy" id="32264"/>
    <lineage>
        <taxon>Eukaryota</taxon>
        <taxon>Metazoa</taxon>
        <taxon>Ecdysozoa</taxon>
        <taxon>Arthropoda</taxon>
        <taxon>Chelicerata</taxon>
        <taxon>Arachnida</taxon>
        <taxon>Acari</taxon>
        <taxon>Acariformes</taxon>
        <taxon>Trombidiformes</taxon>
        <taxon>Prostigmata</taxon>
        <taxon>Eleutherengona</taxon>
        <taxon>Raphignathae</taxon>
        <taxon>Tetranychoidea</taxon>
        <taxon>Tetranychidae</taxon>
        <taxon>Tetranychus</taxon>
    </lineage>
</organism>
<dbReference type="Gene3D" id="2.40.10.10">
    <property type="entry name" value="Trypsin-like serine proteases"/>
    <property type="match status" value="1"/>
</dbReference>
<evidence type="ECO:0000256" key="2">
    <source>
        <dbReference type="ARBA" id="ARBA00024195"/>
    </source>
</evidence>
<evidence type="ECO:0000256" key="1">
    <source>
        <dbReference type="ARBA" id="ARBA00023157"/>
    </source>
</evidence>
<dbReference type="InterPro" id="IPR051487">
    <property type="entry name" value="Ser/Thr_Proteases_Immune/Dev"/>
</dbReference>
<dbReference type="InterPro" id="IPR043504">
    <property type="entry name" value="Peptidase_S1_PA_chymotrypsin"/>
</dbReference>
<feature type="domain" description="Peptidase S1" evidence="4">
    <location>
        <begin position="44"/>
        <end position="279"/>
    </location>
</feature>
<dbReference type="InterPro" id="IPR009003">
    <property type="entry name" value="Peptidase_S1_PA"/>
</dbReference>
<evidence type="ECO:0000313" key="6">
    <source>
        <dbReference type="Proteomes" id="UP000015104"/>
    </source>
</evidence>
<keyword evidence="1" id="KW-1015">Disulfide bond</keyword>